<dbReference type="Gene3D" id="1.10.10.60">
    <property type="entry name" value="Homeodomain-like"/>
    <property type="match status" value="1"/>
</dbReference>
<proteinExistence type="predicted"/>
<dbReference type="RefSeq" id="WP_065430252.1">
    <property type="nucleotide sequence ID" value="NZ_CP016307.1"/>
</dbReference>
<dbReference type="InterPro" id="IPR050204">
    <property type="entry name" value="AraC_XylS_family_regulators"/>
</dbReference>
<organism evidence="4 5">
    <name type="scientific">Vibrio scophthalmi</name>
    <dbReference type="NCBI Taxonomy" id="45658"/>
    <lineage>
        <taxon>Bacteria</taxon>
        <taxon>Pseudomonadati</taxon>
        <taxon>Pseudomonadota</taxon>
        <taxon>Gammaproteobacteria</taxon>
        <taxon>Vibrionales</taxon>
        <taxon>Vibrionaceae</taxon>
        <taxon>Vibrio</taxon>
    </lineage>
</organism>
<dbReference type="GeneID" id="96870939"/>
<evidence type="ECO:0000313" key="4">
    <source>
        <dbReference type="EMBL" id="ANU36195.1"/>
    </source>
</evidence>
<evidence type="ECO:0000313" key="5">
    <source>
        <dbReference type="Proteomes" id="UP000092528"/>
    </source>
</evidence>
<dbReference type="PROSITE" id="PS01124">
    <property type="entry name" value="HTH_ARAC_FAMILY_2"/>
    <property type="match status" value="1"/>
</dbReference>
<dbReference type="Proteomes" id="UP000092528">
    <property type="component" value="Chromosome 1"/>
</dbReference>
<name>A0A1B1NNF8_9VIBR</name>
<evidence type="ECO:0000256" key="3">
    <source>
        <dbReference type="ARBA" id="ARBA00023163"/>
    </source>
</evidence>
<reference evidence="4 5" key="1">
    <citation type="submission" date="2016-07" db="EMBL/GenBank/DDBJ databases">
        <title>Genome sequencing of Vibrio scophthalmi strain VS-05, an isolated from Paralichthys olivaceus.</title>
        <authorList>
            <person name="Han H.-J."/>
        </authorList>
    </citation>
    <scope>NUCLEOTIDE SEQUENCE [LARGE SCALE GENOMIC DNA]</scope>
    <source>
        <strain evidence="4 5">VS-05</strain>
    </source>
</reference>
<dbReference type="PANTHER" id="PTHR46796">
    <property type="entry name" value="HTH-TYPE TRANSCRIPTIONAL ACTIVATOR RHAS-RELATED"/>
    <property type="match status" value="1"/>
</dbReference>
<dbReference type="GO" id="GO:0003700">
    <property type="term" value="F:DNA-binding transcription factor activity"/>
    <property type="evidence" value="ECO:0007669"/>
    <property type="project" value="InterPro"/>
</dbReference>
<dbReference type="SMART" id="SM00342">
    <property type="entry name" value="HTH_ARAC"/>
    <property type="match status" value="1"/>
</dbReference>
<dbReference type="STRING" id="45658.VSVS12_01493"/>
<dbReference type="Pfam" id="PF12833">
    <property type="entry name" value="HTH_18"/>
    <property type="match status" value="1"/>
</dbReference>
<dbReference type="KEGG" id="vsc:VSVS12_01493"/>
<keyword evidence="5" id="KW-1185">Reference proteome</keyword>
<dbReference type="EMBL" id="CP016414">
    <property type="protein sequence ID" value="ANU36195.1"/>
    <property type="molecule type" value="Genomic_DNA"/>
</dbReference>
<accession>A0A1B1NNF8</accession>
<dbReference type="PANTHER" id="PTHR46796:SF13">
    <property type="entry name" value="HTH-TYPE TRANSCRIPTIONAL ACTIVATOR RHAS"/>
    <property type="match status" value="1"/>
</dbReference>
<dbReference type="PATRIC" id="fig|45658.6.peg.1445"/>
<evidence type="ECO:0000256" key="1">
    <source>
        <dbReference type="ARBA" id="ARBA00023015"/>
    </source>
</evidence>
<keyword evidence="1" id="KW-0805">Transcription regulation</keyword>
<dbReference type="SUPFAM" id="SSF46689">
    <property type="entry name" value="Homeodomain-like"/>
    <property type="match status" value="1"/>
</dbReference>
<dbReference type="AlphaFoldDB" id="A0A1B1NNF8"/>
<keyword evidence="2" id="KW-0238">DNA-binding</keyword>
<protein>
    <submittedName>
        <fullName evidence="4">Uncharacterized protein</fullName>
    </submittedName>
</protein>
<dbReference type="GO" id="GO:0043565">
    <property type="term" value="F:sequence-specific DNA binding"/>
    <property type="evidence" value="ECO:0007669"/>
    <property type="project" value="InterPro"/>
</dbReference>
<keyword evidence="3" id="KW-0804">Transcription</keyword>
<dbReference type="InterPro" id="IPR018060">
    <property type="entry name" value="HTH_AraC"/>
</dbReference>
<evidence type="ECO:0000256" key="2">
    <source>
        <dbReference type="ARBA" id="ARBA00023125"/>
    </source>
</evidence>
<gene>
    <name evidence="4" type="ORF">VSVS05_01068</name>
</gene>
<sequence>MIAWKQSLAGYEWLIHQIWYLEVKAGEEISPKPHLIPNARAHLLFTPAEQSYSYDNGEQCLSGQGSHLLTANENLLLLDDHAPLKRIGITFRPESLYVLNTNSVSNINQCEWFDWLSLLFDDQFQQGLWQHTTSQTQLFQHIHQHLDKLQLQPSRNNAYIVAQKATAALEASQLEQAPTDAAMDIENLARAAACSRRTLERSFKQVLGLSVKQYLQMMRLEQMILALYQQEHDVDWTRFSQQFGFSDQSHLIRTLKQQLKQTPSKYLKQRDLTIDIYGDFE</sequence>
<dbReference type="InterPro" id="IPR009057">
    <property type="entry name" value="Homeodomain-like_sf"/>
</dbReference>